<accession>A0ACC2ATU1</accession>
<gene>
    <name evidence="1" type="ORF">O6H91_19G029700</name>
</gene>
<name>A0ACC2ATU1_DIPCM</name>
<evidence type="ECO:0000313" key="1">
    <source>
        <dbReference type="EMBL" id="KAJ7520924.1"/>
    </source>
</evidence>
<organism evidence="1 2">
    <name type="scientific">Diphasiastrum complanatum</name>
    <name type="common">Issler's clubmoss</name>
    <name type="synonym">Lycopodium complanatum</name>
    <dbReference type="NCBI Taxonomy" id="34168"/>
    <lineage>
        <taxon>Eukaryota</taxon>
        <taxon>Viridiplantae</taxon>
        <taxon>Streptophyta</taxon>
        <taxon>Embryophyta</taxon>
        <taxon>Tracheophyta</taxon>
        <taxon>Lycopodiopsida</taxon>
        <taxon>Lycopodiales</taxon>
        <taxon>Lycopodiaceae</taxon>
        <taxon>Lycopodioideae</taxon>
        <taxon>Diphasiastrum</taxon>
    </lineage>
</organism>
<dbReference type="EMBL" id="CM055110">
    <property type="protein sequence ID" value="KAJ7520924.1"/>
    <property type="molecule type" value="Genomic_DNA"/>
</dbReference>
<comment type="caution">
    <text evidence="1">The sequence shown here is derived from an EMBL/GenBank/DDBJ whole genome shotgun (WGS) entry which is preliminary data.</text>
</comment>
<reference evidence="2" key="1">
    <citation type="journal article" date="2024" name="Proc. Natl. Acad. Sci. U.S.A.">
        <title>Extraordinary preservation of gene collinearity over three hundred million years revealed in homosporous lycophytes.</title>
        <authorList>
            <person name="Li C."/>
            <person name="Wickell D."/>
            <person name="Kuo L.Y."/>
            <person name="Chen X."/>
            <person name="Nie B."/>
            <person name="Liao X."/>
            <person name="Peng D."/>
            <person name="Ji J."/>
            <person name="Jenkins J."/>
            <person name="Williams M."/>
            <person name="Shu S."/>
            <person name="Plott C."/>
            <person name="Barry K."/>
            <person name="Rajasekar S."/>
            <person name="Grimwood J."/>
            <person name="Han X."/>
            <person name="Sun S."/>
            <person name="Hou Z."/>
            <person name="He W."/>
            <person name="Dai G."/>
            <person name="Sun C."/>
            <person name="Schmutz J."/>
            <person name="Leebens-Mack J.H."/>
            <person name="Li F.W."/>
            <person name="Wang L."/>
        </authorList>
    </citation>
    <scope>NUCLEOTIDE SEQUENCE [LARGE SCALE GENOMIC DNA]</scope>
    <source>
        <strain evidence="2">cv. PW_Plant_1</strain>
    </source>
</reference>
<protein>
    <submittedName>
        <fullName evidence="1">Uncharacterized protein</fullName>
    </submittedName>
</protein>
<keyword evidence="2" id="KW-1185">Reference proteome</keyword>
<dbReference type="Proteomes" id="UP001162992">
    <property type="component" value="Chromosome 19"/>
</dbReference>
<sequence>MTSIDEVRNSYNFVQAGLSTLAAGASVALCLARGRLDSEMNLADLFCTTRFNKQNNNDYGAVESFHGNNGCILGINVRGSNANTVMWVAHNTWVQGSYTTLVPFWTSYVPNATQDATQNQDNTSSTPRCTCWHVPSISLHGSGRTSVNEMPQEMYFQPTSQDPQCYRVPSYQCEQHGRQHMPDLHTEIMRTNRGVPAPQLCSSVLKGPSKLYQLMLDDERSSTQSTYLFAVDRLGAASLARMVSESMATLDSSQKGRTSDLVDWSLGKLELSDKPDIKWIGTAATVVLVGVAELVLLLLLSCVFGLDPFVSSLGARRGVRSLRLGANGITQFADLWLEMVGGDKISGWNTPILRVVPRKDLRLWYLDWALKVCGLVIAFVFWALTVFGYVHPLGLHRNDAWGVLGNWTAFVALIGNVIGIFTSGLPLRLDHSLPGRSHDPGFSMVGYSLLQCFSELALTILRTVPHFRRMKWLRRCWYVMLEIGIWIQWFAAKRCLLSGPQSESSGVTWEQTLIQAGALARATVISAVSGKWSSS</sequence>
<proteinExistence type="predicted"/>
<evidence type="ECO:0000313" key="2">
    <source>
        <dbReference type="Proteomes" id="UP001162992"/>
    </source>
</evidence>